<evidence type="ECO:0000256" key="3">
    <source>
        <dbReference type="ARBA" id="ARBA00017144"/>
    </source>
</evidence>
<dbReference type="GO" id="GO:0006235">
    <property type="term" value="P:dTTP biosynthetic process"/>
    <property type="evidence" value="ECO:0007669"/>
    <property type="project" value="UniProtKB-UniRule"/>
</dbReference>
<dbReference type="OrthoDB" id="9774907at2"/>
<name>A0A547PEP1_9SPHN</name>
<evidence type="ECO:0000256" key="1">
    <source>
        <dbReference type="ARBA" id="ARBA00009776"/>
    </source>
</evidence>
<organism evidence="14 15">
    <name type="scientific">Erythrobacter insulae</name>
    <dbReference type="NCBI Taxonomy" id="2584124"/>
    <lineage>
        <taxon>Bacteria</taxon>
        <taxon>Pseudomonadati</taxon>
        <taxon>Pseudomonadota</taxon>
        <taxon>Alphaproteobacteria</taxon>
        <taxon>Sphingomonadales</taxon>
        <taxon>Erythrobacteraceae</taxon>
        <taxon>Erythrobacter/Porphyrobacter group</taxon>
        <taxon>Erythrobacter</taxon>
    </lineage>
</organism>
<comment type="caution">
    <text evidence="14">The sequence shown here is derived from an EMBL/GenBank/DDBJ whole genome shotgun (WGS) entry which is preliminary data.</text>
</comment>
<proteinExistence type="inferred from homology"/>
<evidence type="ECO:0000256" key="8">
    <source>
        <dbReference type="ARBA" id="ARBA00022840"/>
    </source>
</evidence>
<feature type="binding site" evidence="12">
    <location>
        <begin position="15"/>
        <end position="22"/>
    </location>
    <ligand>
        <name>ATP</name>
        <dbReference type="ChEBI" id="CHEBI:30616"/>
    </ligand>
</feature>
<keyword evidence="7 12" id="KW-0418">Kinase</keyword>
<keyword evidence="8 12" id="KW-0067">ATP-binding</keyword>
<keyword evidence="15" id="KW-1185">Reference proteome</keyword>
<comment type="function">
    <text evidence="11 12">Phosphorylation of dTMP to form dTDP in both de novo and salvage pathways of dTTP synthesis.</text>
</comment>
<dbReference type="EC" id="2.7.4.9" evidence="2 12"/>
<dbReference type="SUPFAM" id="SSF52540">
    <property type="entry name" value="P-loop containing nucleoside triphosphate hydrolases"/>
    <property type="match status" value="1"/>
</dbReference>
<dbReference type="GO" id="GO:0005829">
    <property type="term" value="C:cytosol"/>
    <property type="evidence" value="ECO:0007669"/>
    <property type="project" value="TreeGrafter"/>
</dbReference>
<evidence type="ECO:0000256" key="5">
    <source>
        <dbReference type="ARBA" id="ARBA00022727"/>
    </source>
</evidence>
<keyword evidence="6 12" id="KW-0547">Nucleotide-binding</keyword>
<evidence type="ECO:0000256" key="9">
    <source>
        <dbReference type="ARBA" id="ARBA00029962"/>
    </source>
</evidence>
<evidence type="ECO:0000256" key="4">
    <source>
        <dbReference type="ARBA" id="ARBA00022679"/>
    </source>
</evidence>
<dbReference type="GO" id="GO:0004798">
    <property type="term" value="F:dTMP kinase activity"/>
    <property type="evidence" value="ECO:0007669"/>
    <property type="project" value="UniProtKB-UniRule"/>
</dbReference>
<keyword evidence="4 12" id="KW-0808">Transferase</keyword>
<accession>A0A547PEP1</accession>
<evidence type="ECO:0000256" key="2">
    <source>
        <dbReference type="ARBA" id="ARBA00012980"/>
    </source>
</evidence>
<dbReference type="InterPro" id="IPR018095">
    <property type="entry name" value="Thymidylate_kin_CS"/>
</dbReference>
<dbReference type="NCBIfam" id="TIGR00041">
    <property type="entry name" value="DTMP_kinase"/>
    <property type="match status" value="1"/>
</dbReference>
<evidence type="ECO:0000256" key="6">
    <source>
        <dbReference type="ARBA" id="ARBA00022741"/>
    </source>
</evidence>
<evidence type="ECO:0000259" key="13">
    <source>
        <dbReference type="Pfam" id="PF02223"/>
    </source>
</evidence>
<dbReference type="GO" id="GO:0005524">
    <property type="term" value="F:ATP binding"/>
    <property type="evidence" value="ECO:0007669"/>
    <property type="project" value="UniProtKB-UniRule"/>
</dbReference>
<evidence type="ECO:0000256" key="10">
    <source>
        <dbReference type="ARBA" id="ARBA00048743"/>
    </source>
</evidence>
<dbReference type="PANTHER" id="PTHR10344">
    <property type="entry name" value="THYMIDYLATE KINASE"/>
    <property type="match status" value="1"/>
</dbReference>
<dbReference type="InterPro" id="IPR039430">
    <property type="entry name" value="Thymidylate_kin-like_dom"/>
</dbReference>
<dbReference type="RefSeq" id="WP_142788886.1">
    <property type="nucleotide sequence ID" value="NZ_VHJK01000001.1"/>
</dbReference>
<dbReference type="CDD" id="cd01672">
    <property type="entry name" value="TMPK"/>
    <property type="match status" value="1"/>
</dbReference>
<dbReference type="InterPro" id="IPR018094">
    <property type="entry name" value="Thymidylate_kinase"/>
</dbReference>
<dbReference type="FunFam" id="3.40.50.300:FF:000225">
    <property type="entry name" value="Thymidylate kinase"/>
    <property type="match status" value="1"/>
</dbReference>
<protein>
    <recommendedName>
        <fullName evidence="3 12">Thymidylate kinase</fullName>
        <ecNumber evidence="2 12">2.7.4.9</ecNumber>
    </recommendedName>
    <alternativeName>
        <fullName evidence="9 12">dTMP kinase</fullName>
    </alternativeName>
</protein>
<evidence type="ECO:0000313" key="15">
    <source>
        <dbReference type="Proteomes" id="UP000316343"/>
    </source>
</evidence>
<comment type="catalytic activity">
    <reaction evidence="10 12">
        <text>dTMP + ATP = dTDP + ADP</text>
        <dbReference type="Rhea" id="RHEA:13517"/>
        <dbReference type="ChEBI" id="CHEBI:30616"/>
        <dbReference type="ChEBI" id="CHEBI:58369"/>
        <dbReference type="ChEBI" id="CHEBI:63528"/>
        <dbReference type="ChEBI" id="CHEBI:456216"/>
        <dbReference type="EC" id="2.7.4.9"/>
    </reaction>
</comment>
<dbReference type="GO" id="GO:0006233">
    <property type="term" value="P:dTDP biosynthetic process"/>
    <property type="evidence" value="ECO:0007669"/>
    <property type="project" value="InterPro"/>
</dbReference>
<dbReference type="Proteomes" id="UP000316343">
    <property type="component" value="Unassembled WGS sequence"/>
</dbReference>
<sequence>MSGEHLRGRFIAFEGGEGAGKTTQAVMLADALRAKGIRVDVTREPGGTAGAEAIRNLLLDPPSGEHGTGWSLKAEALLFAAARADHVEKRILPALEAGTWVICDRFVDSSRAYQGGAGGLGDQAILDLHQFGSDGLRPDLTILLEVDADRLGRRLIERDGGQADAIGGRSAAYHHKVASRFSVLAQADRTGFAVIDGSAQPHSVHQDVMNAVKPLLASVSS</sequence>
<evidence type="ECO:0000256" key="12">
    <source>
        <dbReference type="HAMAP-Rule" id="MF_00165"/>
    </source>
</evidence>
<dbReference type="HAMAP" id="MF_00165">
    <property type="entry name" value="Thymidylate_kinase"/>
    <property type="match status" value="1"/>
</dbReference>
<feature type="domain" description="Thymidylate kinase-like" evidence="13">
    <location>
        <begin position="13"/>
        <end position="208"/>
    </location>
</feature>
<dbReference type="PANTHER" id="PTHR10344:SF4">
    <property type="entry name" value="UMP-CMP KINASE 2, MITOCHONDRIAL"/>
    <property type="match status" value="1"/>
</dbReference>
<dbReference type="EMBL" id="VHJK01000001">
    <property type="protein sequence ID" value="TRD12615.1"/>
    <property type="molecule type" value="Genomic_DNA"/>
</dbReference>
<reference evidence="14 15" key="1">
    <citation type="submission" date="2019-06" db="EMBL/GenBank/DDBJ databases">
        <title>Erythrobacter insulae sp. nov., isolated from a tidal flat.</title>
        <authorList>
            <person name="Yoon J.-H."/>
        </authorList>
    </citation>
    <scope>NUCLEOTIDE SEQUENCE [LARGE SCALE GENOMIC DNA]</scope>
    <source>
        <strain evidence="14 15">JBTF-M21</strain>
    </source>
</reference>
<gene>
    <name evidence="12 14" type="primary">tmk</name>
    <name evidence="14" type="ORF">FGU71_12555</name>
</gene>
<keyword evidence="5 12" id="KW-0545">Nucleotide biosynthesis</keyword>
<comment type="similarity">
    <text evidence="1 12">Belongs to the thymidylate kinase family.</text>
</comment>
<dbReference type="Pfam" id="PF02223">
    <property type="entry name" value="Thymidylate_kin"/>
    <property type="match status" value="1"/>
</dbReference>
<dbReference type="InterPro" id="IPR027417">
    <property type="entry name" value="P-loop_NTPase"/>
</dbReference>
<dbReference type="AlphaFoldDB" id="A0A547PEP1"/>
<dbReference type="PROSITE" id="PS01331">
    <property type="entry name" value="THYMIDYLATE_KINASE"/>
    <property type="match status" value="1"/>
</dbReference>
<evidence type="ECO:0000256" key="11">
    <source>
        <dbReference type="ARBA" id="ARBA00057735"/>
    </source>
</evidence>
<evidence type="ECO:0000256" key="7">
    <source>
        <dbReference type="ARBA" id="ARBA00022777"/>
    </source>
</evidence>
<dbReference type="Gene3D" id="3.40.50.300">
    <property type="entry name" value="P-loop containing nucleotide triphosphate hydrolases"/>
    <property type="match status" value="1"/>
</dbReference>
<dbReference type="GO" id="GO:0006227">
    <property type="term" value="P:dUDP biosynthetic process"/>
    <property type="evidence" value="ECO:0007669"/>
    <property type="project" value="TreeGrafter"/>
</dbReference>
<evidence type="ECO:0000313" key="14">
    <source>
        <dbReference type="EMBL" id="TRD12615.1"/>
    </source>
</evidence>